<dbReference type="EC" id="2.7.7.49" evidence="1"/>
<dbReference type="InterPro" id="IPR043502">
    <property type="entry name" value="DNA/RNA_pol_sf"/>
</dbReference>
<name>A0A8B9YFK4_BOSMU</name>
<dbReference type="AlphaFoldDB" id="A0A8B9YFK4"/>
<evidence type="ECO:0000256" key="1">
    <source>
        <dbReference type="ARBA" id="ARBA00012493"/>
    </source>
</evidence>
<evidence type="ECO:0000256" key="2">
    <source>
        <dbReference type="SAM" id="Coils"/>
    </source>
</evidence>
<dbReference type="PANTHER" id="PTHR47027:SF8">
    <property type="entry name" value="RIBONUCLEASE H"/>
    <property type="match status" value="1"/>
</dbReference>
<reference evidence="4" key="3">
    <citation type="submission" date="2025-09" db="UniProtKB">
        <authorList>
            <consortium name="Ensembl"/>
        </authorList>
    </citation>
    <scope>IDENTIFICATION</scope>
</reference>
<accession>A0A8B9YFK4</accession>
<keyword evidence="2" id="KW-0175">Coiled coil</keyword>
<dbReference type="Ensembl" id="ENSBGRT00000040340.1">
    <property type="protein sequence ID" value="ENSBGRP00000034895.1"/>
    <property type="gene ID" value="ENSBGRG00000021849.1"/>
</dbReference>
<feature type="domain" description="Reverse transcriptase" evidence="3">
    <location>
        <begin position="117"/>
        <end position="385"/>
    </location>
</feature>
<dbReference type="PANTHER" id="PTHR47027">
    <property type="entry name" value="REVERSE TRANSCRIPTASE DOMAIN-CONTAINING PROTEIN"/>
    <property type="match status" value="1"/>
</dbReference>
<reference evidence="4" key="1">
    <citation type="submission" date="2019-05" db="EMBL/GenBank/DDBJ databases">
        <authorList>
            <person name="Zhang S."/>
            <person name="Liu J."/>
        </authorList>
    </citation>
    <scope>NUCLEOTIDE SEQUENCE [LARGE SCALE GENOMIC DNA]</scope>
</reference>
<reference evidence="4" key="2">
    <citation type="submission" date="2025-08" db="UniProtKB">
        <authorList>
            <consortium name="Ensembl"/>
        </authorList>
    </citation>
    <scope>IDENTIFICATION</scope>
</reference>
<sequence>MGKTRDLFKKIRDTKGTFHAKMGSIKDRNDMDLTEAEDIRKRWQEYTEELYKKDLHDPDDHDGVITHLEPDILECEFKWALESITTNIVSGGDGIPVELFQILEDDAVKVLHSICQQIWKTQQWPQDWKWSVFIPISKKGNAKECSNYCTIALISHASKVMLKILQARPQQYVNRELPDVQAGFRKGRGTRDQIANIRWIMEKAREFQKSIYFCFIDYAKAFDYVDHNKLWKILKEMGISDHLTCLLRNLYADQEATVRTGHGATDWFQIGKGVCQGCILSPCLFNLYAEYIMRNSGLEEAQAGIKIARRNINNLRYADDTTLMAESEEELKSLLMKVKEESEKGGLKLNIQKTKIMASGPITSWELDGETVETVADFIFLGTKIIADGDCSHEIKRCLLLGRSMTNLDSILKSRDITLPTKVHLVKAMVFPVVMYGCESWTVKKTEHRRIDASELWCWRRLLRVPWIARRSNQSILKEISPGCSLEGVMLKLKLQYFGHLM</sequence>
<keyword evidence="5" id="KW-1185">Reference proteome</keyword>
<evidence type="ECO:0000313" key="4">
    <source>
        <dbReference type="Ensembl" id="ENSBGRP00000034895.1"/>
    </source>
</evidence>
<dbReference type="InterPro" id="IPR000477">
    <property type="entry name" value="RT_dom"/>
</dbReference>
<dbReference type="GO" id="GO:0003964">
    <property type="term" value="F:RNA-directed DNA polymerase activity"/>
    <property type="evidence" value="ECO:0007669"/>
    <property type="project" value="UniProtKB-EC"/>
</dbReference>
<organism evidence="4 5">
    <name type="scientific">Bos mutus grunniens</name>
    <name type="common">Wild yak</name>
    <name type="synonym">Bos grunniens</name>
    <dbReference type="NCBI Taxonomy" id="30521"/>
    <lineage>
        <taxon>Eukaryota</taxon>
        <taxon>Metazoa</taxon>
        <taxon>Chordata</taxon>
        <taxon>Craniata</taxon>
        <taxon>Vertebrata</taxon>
        <taxon>Euteleostomi</taxon>
        <taxon>Mammalia</taxon>
        <taxon>Eutheria</taxon>
        <taxon>Laurasiatheria</taxon>
        <taxon>Artiodactyla</taxon>
        <taxon>Ruminantia</taxon>
        <taxon>Pecora</taxon>
        <taxon>Bovidae</taxon>
        <taxon>Bovinae</taxon>
        <taxon>Bos</taxon>
    </lineage>
</organism>
<evidence type="ECO:0000313" key="5">
    <source>
        <dbReference type="Proteomes" id="UP000694520"/>
    </source>
</evidence>
<dbReference type="PROSITE" id="PS50878">
    <property type="entry name" value="RT_POL"/>
    <property type="match status" value="1"/>
</dbReference>
<dbReference type="Proteomes" id="UP000694520">
    <property type="component" value="Chromosome X"/>
</dbReference>
<proteinExistence type="predicted"/>
<dbReference type="SUPFAM" id="SSF56672">
    <property type="entry name" value="DNA/RNA polymerases"/>
    <property type="match status" value="1"/>
</dbReference>
<feature type="coiled-coil region" evidence="2">
    <location>
        <begin position="298"/>
        <end position="344"/>
    </location>
</feature>
<dbReference type="GeneTree" id="ENSGT01150000286929"/>
<dbReference type="CDD" id="cd01650">
    <property type="entry name" value="RT_nLTR_like"/>
    <property type="match status" value="1"/>
</dbReference>
<dbReference type="Pfam" id="PF00078">
    <property type="entry name" value="RVT_1"/>
    <property type="match status" value="1"/>
</dbReference>
<evidence type="ECO:0000259" key="3">
    <source>
        <dbReference type="PROSITE" id="PS50878"/>
    </source>
</evidence>
<protein>
    <recommendedName>
        <fullName evidence="1">RNA-directed DNA polymerase</fullName>
        <ecNumber evidence="1">2.7.7.49</ecNumber>
    </recommendedName>
</protein>